<evidence type="ECO:0000259" key="3">
    <source>
        <dbReference type="PROSITE" id="PS50855"/>
    </source>
</evidence>
<dbReference type="InterPro" id="IPR023616">
    <property type="entry name" value="Cyt_c_oxase-like_su1_dom"/>
</dbReference>
<dbReference type="PRINTS" id="PR01165">
    <property type="entry name" value="CYCOXIDASEI"/>
</dbReference>
<dbReference type="PROSITE" id="PS50855">
    <property type="entry name" value="COX1"/>
    <property type="match status" value="1"/>
</dbReference>
<evidence type="ECO:0000256" key="2">
    <source>
        <dbReference type="SAM" id="Phobius"/>
    </source>
</evidence>
<protein>
    <submittedName>
        <fullName evidence="4">Cytochrome c oxidase subunit 1</fullName>
    </submittedName>
</protein>
<feature type="transmembrane region" description="Helical" evidence="2">
    <location>
        <begin position="73"/>
        <end position="98"/>
    </location>
</feature>
<proteinExistence type="predicted"/>
<keyword evidence="2" id="KW-0472">Membrane</keyword>
<accession>A0ABM7PG77</accession>
<feature type="transmembrane region" description="Helical" evidence="2">
    <location>
        <begin position="385"/>
        <end position="410"/>
    </location>
</feature>
<keyword evidence="5" id="KW-1185">Reference proteome</keyword>
<dbReference type="Pfam" id="PF00115">
    <property type="entry name" value="COX1"/>
    <property type="match status" value="1"/>
</dbReference>
<feature type="transmembrane region" description="Helical" evidence="2">
    <location>
        <begin position="118"/>
        <end position="136"/>
    </location>
</feature>
<organism evidence="4 5">
    <name type="scientific">Desulfoluna limicola</name>
    <dbReference type="NCBI Taxonomy" id="2810562"/>
    <lineage>
        <taxon>Bacteria</taxon>
        <taxon>Pseudomonadati</taxon>
        <taxon>Thermodesulfobacteriota</taxon>
        <taxon>Desulfobacteria</taxon>
        <taxon>Desulfobacterales</taxon>
        <taxon>Desulfolunaceae</taxon>
        <taxon>Desulfoluna</taxon>
    </lineage>
</organism>
<feature type="transmembrane region" description="Helical" evidence="2">
    <location>
        <begin position="313"/>
        <end position="338"/>
    </location>
</feature>
<keyword evidence="1" id="KW-0679">Respiratory chain</keyword>
<name>A0ABM7PG77_9BACT</name>
<dbReference type="Proteomes" id="UP001320148">
    <property type="component" value="Chromosome"/>
</dbReference>
<gene>
    <name evidence="4" type="primary">coxA</name>
    <name evidence="4" type="ORF">DSLASN_22120</name>
</gene>
<keyword evidence="2" id="KW-0812">Transmembrane</keyword>
<dbReference type="RefSeq" id="WP_236892884.1">
    <property type="nucleotide sequence ID" value="NZ_AP024488.1"/>
</dbReference>
<reference evidence="4 5" key="1">
    <citation type="submission" date="2021-02" db="EMBL/GenBank/DDBJ databases">
        <title>Complete genome of Desulfoluna sp. strain ASN36.</title>
        <authorList>
            <person name="Takahashi A."/>
            <person name="Kojima H."/>
            <person name="Fukui M."/>
        </authorList>
    </citation>
    <scope>NUCLEOTIDE SEQUENCE [LARGE SCALE GENOMIC DNA]</scope>
    <source>
        <strain evidence="4 5">ASN36</strain>
    </source>
</reference>
<sequence length="544" mass="60949">MEKALSFFDTPSPSRYSGVLSWLLTTDHKRIGLMYMFVIFFWFVVAMFLGGVMRLELMFRGETLMGPQSYNALFTLHGVIMIFLFIIPGIPAIFGNFFLPIQIGTDDVFFPKINLLSWYLYVTGGLLALATLFIGGPPDTGWTFYVPFSVGTNSNVSTAVFAAFVLGMASMLTGINFVTTVHRMRSEKMGWLQMPLFTWSLYTTSWVQILATPVVSITLLLIMVERFIGVGLFDPARGGDPILYQHLFWMYSHPAVYIMILPGMGVISEIMPVFARKPIFGYKAIVFSSLAIAIAGSLVWAHHMYTSGMSDTAVFVFSLLTFIVAIPSAIKVFSWVATLYKGSILMTPPLFFALCFIYLFSVGGLTGLVLGAAGTDIHVHDTHFVVAHFHFTMFGGTGFAFFAALHHWWPKMFGRMYDFKKAYWAAVFITFGFLLHYIPMFILGLQGMPRRYYDYVAEFETGNFVAGFGAGFMLVGLLLMLVNLLYSLKKGELAASDPWGGTTLEWTIPSPPPLHNFTREPDVPDYPYDFSEVLKNRPGDVEVP</sequence>
<feature type="transmembrane region" description="Helical" evidence="2">
    <location>
        <begin position="279"/>
        <end position="301"/>
    </location>
</feature>
<dbReference type="PANTHER" id="PTHR10422">
    <property type="entry name" value="CYTOCHROME C OXIDASE SUBUNIT 1"/>
    <property type="match status" value="1"/>
</dbReference>
<feature type="domain" description="Cytochrome oxidase subunit I profile" evidence="3">
    <location>
        <begin position="16"/>
        <end position="524"/>
    </location>
</feature>
<feature type="transmembrane region" description="Helical" evidence="2">
    <location>
        <begin position="199"/>
        <end position="228"/>
    </location>
</feature>
<dbReference type="InterPro" id="IPR036927">
    <property type="entry name" value="Cyt_c_oxase-like_su1_sf"/>
</dbReference>
<dbReference type="PANTHER" id="PTHR10422:SF18">
    <property type="entry name" value="CYTOCHROME C OXIDASE SUBUNIT 1"/>
    <property type="match status" value="1"/>
</dbReference>
<evidence type="ECO:0000256" key="1">
    <source>
        <dbReference type="ARBA" id="ARBA00022660"/>
    </source>
</evidence>
<feature type="transmembrane region" description="Helical" evidence="2">
    <location>
        <begin position="422"/>
        <end position="444"/>
    </location>
</feature>
<keyword evidence="1" id="KW-0249">Electron transport</keyword>
<dbReference type="EMBL" id="AP024488">
    <property type="protein sequence ID" value="BCS96580.1"/>
    <property type="molecule type" value="Genomic_DNA"/>
</dbReference>
<evidence type="ECO:0000313" key="5">
    <source>
        <dbReference type="Proteomes" id="UP001320148"/>
    </source>
</evidence>
<keyword evidence="1" id="KW-0813">Transport</keyword>
<evidence type="ECO:0000313" key="4">
    <source>
        <dbReference type="EMBL" id="BCS96580.1"/>
    </source>
</evidence>
<feature type="transmembrane region" description="Helical" evidence="2">
    <location>
        <begin position="350"/>
        <end position="373"/>
    </location>
</feature>
<dbReference type="InterPro" id="IPR000883">
    <property type="entry name" value="Cyt_C_Oxase_1"/>
</dbReference>
<feature type="transmembrane region" description="Helical" evidence="2">
    <location>
        <begin position="248"/>
        <end position="267"/>
    </location>
</feature>
<keyword evidence="2" id="KW-1133">Transmembrane helix</keyword>
<feature type="transmembrane region" description="Helical" evidence="2">
    <location>
        <begin position="464"/>
        <end position="486"/>
    </location>
</feature>
<feature type="transmembrane region" description="Helical" evidence="2">
    <location>
        <begin position="33"/>
        <end position="53"/>
    </location>
</feature>
<dbReference type="Gene3D" id="1.20.210.10">
    <property type="entry name" value="Cytochrome c oxidase-like, subunit I domain"/>
    <property type="match status" value="1"/>
</dbReference>
<dbReference type="SUPFAM" id="SSF81442">
    <property type="entry name" value="Cytochrome c oxidase subunit I-like"/>
    <property type="match status" value="1"/>
</dbReference>
<feature type="transmembrane region" description="Helical" evidence="2">
    <location>
        <begin position="156"/>
        <end position="178"/>
    </location>
</feature>